<sequence>MSLYRIERKLREAREIPAGCCAGPRDISRRQICNHGRPECRDNLGLSSILWPSSQGRPAGQKKAGSTGRSRAERLLVPQTKSTRTVESGDRKDLYVISGERSRGSDVVERCTRLGSRIIHVSGQGYAACLDSASMQAKRWAGLENGYI</sequence>
<keyword evidence="2" id="KW-1185">Reference proteome</keyword>
<reference evidence="1" key="1">
    <citation type="submission" date="2020-05" db="EMBL/GenBank/DDBJ databases">
        <title>Large-scale comparative analyses of tick genomes elucidate their genetic diversity and vector capacities.</title>
        <authorList>
            <person name="Jia N."/>
            <person name="Wang J."/>
            <person name="Shi W."/>
            <person name="Du L."/>
            <person name="Sun Y."/>
            <person name="Zhan W."/>
            <person name="Jiang J."/>
            <person name="Wang Q."/>
            <person name="Zhang B."/>
            <person name="Ji P."/>
            <person name="Sakyi L.B."/>
            <person name="Cui X."/>
            <person name="Yuan T."/>
            <person name="Jiang B."/>
            <person name="Yang W."/>
            <person name="Lam T.T.-Y."/>
            <person name="Chang Q."/>
            <person name="Ding S."/>
            <person name="Wang X."/>
            <person name="Zhu J."/>
            <person name="Ruan X."/>
            <person name="Zhao L."/>
            <person name="Wei J."/>
            <person name="Que T."/>
            <person name="Du C."/>
            <person name="Cheng J."/>
            <person name="Dai P."/>
            <person name="Han X."/>
            <person name="Huang E."/>
            <person name="Gao Y."/>
            <person name="Liu J."/>
            <person name="Shao H."/>
            <person name="Ye R."/>
            <person name="Li L."/>
            <person name="Wei W."/>
            <person name="Wang X."/>
            <person name="Wang C."/>
            <person name="Yang T."/>
            <person name="Huo Q."/>
            <person name="Li W."/>
            <person name="Guo W."/>
            <person name="Chen H."/>
            <person name="Zhou L."/>
            <person name="Ni X."/>
            <person name="Tian J."/>
            <person name="Zhou Y."/>
            <person name="Sheng Y."/>
            <person name="Liu T."/>
            <person name="Pan Y."/>
            <person name="Xia L."/>
            <person name="Li J."/>
            <person name="Zhao F."/>
            <person name="Cao W."/>
        </authorList>
    </citation>
    <scope>NUCLEOTIDE SEQUENCE</scope>
    <source>
        <strain evidence="1">Hyas-2018</strain>
    </source>
</reference>
<gene>
    <name evidence="1" type="ORF">HPB50_004421</name>
</gene>
<protein>
    <submittedName>
        <fullName evidence="1">Uncharacterized protein</fullName>
    </submittedName>
</protein>
<name>A0ACB7TF22_HYAAI</name>
<evidence type="ECO:0000313" key="1">
    <source>
        <dbReference type="EMBL" id="KAH6944644.1"/>
    </source>
</evidence>
<dbReference type="Proteomes" id="UP000821845">
    <property type="component" value="Chromosome 1"/>
</dbReference>
<accession>A0ACB7TF22</accession>
<proteinExistence type="predicted"/>
<organism evidence="1 2">
    <name type="scientific">Hyalomma asiaticum</name>
    <name type="common">Tick</name>
    <dbReference type="NCBI Taxonomy" id="266040"/>
    <lineage>
        <taxon>Eukaryota</taxon>
        <taxon>Metazoa</taxon>
        <taxon>Ecdysozoa</taxon>
        <taxon>Arthropoda</taxon>
        <taxon>Chelicerata</taxon>
        <taxon>Arachnida</taxon>
        <taxon>Acari</taxon>
        <taxon>Parasitiformes</taxon>
        <taxon>Ixodida</taxon>
        <taxon>Ixodoidea</taxon>
        <taxon>Ixodidae</taxon>
        <taxon>Hyalomminae</taxon>
        <taxon>Hyalomma</taxon>
    </lineage>
</organism>
<comment type="caution">
    <text evidence="1">The sequence shown here is derived from an EMBL/GenBank/DDBJ whole genome shotgun (WGS) entry which is preliminary data.</text>
</comment>
<dbReference type="EMBL" id="CM023481">
    <property type="protein sequence ID" value="KAH6944644.1"/>
    <property type="molecule type" value="Genomic_DNA"/>
</dbReference>
<evidence type="ECO:0000313" key="2">
    <source>
        <dbReference type="Proteomes" id="UP000821845"/>
    </source>
</evidence>